<feature type="non-terminal residue" evidence="1">
    <location>
        <position position="1"/>
    </location>
</feature>
<gene>
    <name evidence="1" type="ORF">CROQUDRAFT_12652</name>
</gene>
<dbReference type="Proteomes" id="UP000886653">
    <property type="component" value="Unassembled WGS sequence"/>
</dbReference>
<keyword evidence="2" id="KW-1185">Reference proteome</keyword>
<sequence length="143" mass="16129">TTPAKDSLLDLAVDRCATCMIWSTIHTELRDIINNCDYAHDAMLTLEGHFHQGGRTAQMATFRCLCARMFDPSMMPLLEYLQAVSKDIEKLESDGFRWTKDMVLGIFWQHRAPISGPFSMESINTVLDTKFQANPGPVKSSDI</sequence>
<dbReference type="AlphaFoldDB" id="A0A9P6T4X0"/>
<name>A0A9P6T4X0_9BASI</name>
<reference evidence="1" key="1">
    <citation type="submission" date="2013-11" db="EMBL/GenBank/DDBJ databases">
        <title>Genome sequence of the fusiform rust pathogen reveals effectors for host alternation and coevolution with pine.</title>
        <authorList>
            <consortium name="DOE Joint Genome Institute"/>
            <person name="Smith K."/>
            <person name="Pendleton A."/>
            <person name="Kubisiak T."/>
            <person name="Anderson C."/>
            <person name="Salamov A."/>
            <person name="Aerts A."/>
            <person name="Riley R."/>
            <person name="Clum A."/>
            <person name="Lindquist E."/>
            <person name="Ence D."/>
            <person name="Campbell M."/>
            <person name="Kronenberg Z."/>
            <person name="Feau N."/>
            <person name="Dhillon B."/>
            <person name="Hamelin R."/>
            <person name="Burleigh J."/>
            <person name="Smith J."/>
            <person name="Yandell M."/>
            <person name="Nelson C."/>
            <person name="Grigoriev I."/>
            <person name="Davis J."/>
        </authorList>
    </citation>
    <scope>NUCLEOTIDE SEQUENCE</scope>
    <source>
        <strain evidence="1">G11</strain>
    </source>
</reference>
<evidence type="ECO:0000313" key="2">
    <source>
        <dbReference type="Proteomes" id="UP000886653"/>
    </source>
</evidence>
<organism evidence="1 2">
    <name type="scientific">Cronartium quercuum f. sp. fusiforme G11</name>
    <dbReference type="NCBI Taxonomy" id="708437"/>
    <lineage>
        <taxon>Eukaryota</taxon>
        <taxon>Fungi</taxon>
        <taxon>Dikarya</taxon>
        <taxon>Basidiomycota</taxon>
        <taxon>Pucciniomycotina</taxon>
        <taxon>Pucciniomycetes</taxon>
        <taxon>Pucciniales</taxon>
        <taxon>Coleosporiaceae</taxon>
        <taxon>Cronartium</taxon>
    </lineage>
</organism>
<comment type="caution">
    <text evidence="1">The sequence shown here is derived from an EMBL/GenBank/DDBJ whole genome shotgun (WGS) entry which is preliminary data.</text>
</comment>
<feature type="non-terminal residue" evidence="1">
    <location>
        <position position="143"/>
    </location>
</feature>
<evidence type="ECO:0000313" key="1">
    <source>
        <dbReference type="EMBL" id="KAG0139162.1"/>
    </source>
</evidence>
<protein>
    <submittedName>
        <fullName evidence="1">Uncharacterized protein</fullName>
    </submittedName>
</protein>
<proteinExistence type="predicted"/>
<dbReference type="EMBL" id="MU167746">
    <property type="protein sequence ID" value="KAG0139162.1"/>
    <property type="molecule type" value="Genomic_DNA"/>
</dbReference>
<accession>A0A9P6T4X0</accession>